<evidence type="ECO:0000259" key="2">
    <source>
        <dbReference type="PROSITE" id="PS50110"/>
    </source>
</evidence>
<dbReference type="PROSITE" id="PS50930">
    <property type="entry name" value="HTH_LYTTR"/>
    <property type="match status" value="1"/>
</dbReference>
<dbReference type="Gene3D" id="2.40.50.1020">
    <property type="entry name" value="LytTr DNA-binding domain"/>
    <property type="match status" value="1"/>
</dbReference>
<keyword evidence="5" id="KW-1185">Reference proteome</keyword>
<reference evidence="4 5" key="1">
    <citation type="submission" date="2019-09" db="EMBL/GenBank/DDBJ databases">
        <title>Genome sequence and assembly of Taibaiella sp.</title>
        <authorList>
            <person name="Chhetri G."/>
        </authorList>
    </citation>
    <scope>NUCLEOTIDE SEQUENCE [LARGE SCALE GENOMIC DNA]</scope>
    <source>
        <strain evidence="4 5">KVB11</strain>
    </source>
</reference>
<dbReference type="RefSeq" id="WP_150032532.1">
    <property type="nucleotide sequence ID" value="NZ_VWSH01000002.1"/>
</dbReference>
<dbReference type="InterPro" id="IPR011006">
    <property type="entry name" value="CheY-like_superfamily"/>
</dbReference>
<dbReference type="EMBL" id="VWSH01000002">
    <property type="protein sequence ID" value="KAA5534853.1"/>
    <property type="molecule type" value="Genomic_DNA"/>
</dbReference>
<evidence type="ECO:0000313" key="5">
    <source>
        <dbReference type="Proteomes" id="UP000323632"/>
    </source>
</evidence>
<evidence type="ECO:0000259" key="3">
    <source>
        <dbReference type="PROSITE" id="PS50930"/>
    </source>
</evidence>
<dbReference type="InterPro" id="IPR007492">
    <property type="entry name" value="LytTR_DNA-bd_dom"/>
</dbReference>
<dbReference type="InterPro" id="IPR001789">
    <property type="entry name" value="Sig_transdc_resp-reg_receiver"/>
</dbReference>
<evidence type="ECO:0000256" key="1">
    <source>
        <dbReference type="PROSITE-ProRule" id="PRU00169"/>
    </source>
</evidence>
<sequence>MQNSSRDRLKVIIVDDEPTACNNLKNTLLQHIDRNIDICAIAHNTEEATYYIQQYKPDALFLDIEMPAENAFHFLERIYPFDFEIVFVTAFDEYAVRAFKLNAIDYILKPISITEIRQATDRLLEKIVYKKLTEERSTEYKELVAQMTGNYEPKKIFLKELNNIVAVAFADIYFIEAMGSYSKLNFLRDGKEQQIVMSHSIAEYEDLLPKDVFFRIHKSYLINCRYIKKVTKDHYVSLEINDTYHIPVSRRRYPFMLEFIKTYELNKK</sequence>
<proteinExistence type="predicted"/>
<comment type="caution">
    <text evidence="4">The sequence shown here is derived from an EMBL/GenBank/DDBJ whole genome shotgun (WGS) entry which is preliminary data.</text>
</comment>
<dbReference type="Proteomes" id="UP000323632">
    <property type="component" value="Unassembled WGS sequence"/>
</dbReference>
<dbReference type="InterPro" id="IPR046947">
    <property type="entry name" value="LytR-like"/>
</dbReference>
<dbReference type="Gene3D" id="3.40.50.2300">
    <property type="match status" value="1"/>
</dbReference>
<dbReference type="GO" id="GO:0000156">
    <property type="term" value="F:phosphorelay response regulator activity"/>
    <property type="evidence" value="ECO:0007669"/>
    <property type="project" value="InterPro"/>
</dbReference>
<dbReference type="AlphaFoldDB" id="A0A5M6CIL2"/>
<feature type="domain" description="Response regulatory" evidence="2">
    <location>
        <begin position="10"/>
        <end position="124"/>
    </location>
</feature>
<dbReference type="SMART" id="SM00448">
    <property type="entry name" value="REC"/>
    <property type="match status" value="1"/>
</dbReference>
<dbReference type="Pfam" id="PF04397">
    <property type="entry name" value="LytTR"/>
    <property type="match status" value="1"/>
</dbReference>
<dbReference type="GO" id="GO:0003677">
    <property type="term" value="F:DNA binding"/>
    <property type="evidence" value="ECO:0007669"/>
    <property type="project" value="InterPro"/>
</dbReference>
<dbReference type="Pfam" id="PF00072">
    <property type="entry name" value="Response_reg"/>
    <property type="match status" value="1"/>
</dbReference>
<dbReference type="PROSITE" id="PS50110">
    <property type="entry name" value="RESPONSE_REGULATORY"/>
    <property type="match status" value="1"/>
</dbReference>
<protein>
    <submittedName>
        <fullName evidence="4">Response regulator transcription factor</fullName>
    </submittedName>
</protein>
<dbReference type="SUPFAM" id="SSF52172">
    <property type="entry name" value="CheY-like"/>
    <property type="match status" value="1"/>
</dbReference>
<dbReference type="PANTHER" id="PTHR37299:SF1">
    <property type="entry name" value="STAGE 0 SPORULATION PROTEIN A HOMOLOG"/>
    <property type="match status" value="1"/>
</dbReference>
<gene>
    <name evidence="4" type="ORF">F0919_09630</name>
</gene>
<dbReference type="PANTHER" id="PTHR37299">
    <property type="entry name" value="TRANSCRIPTIONAL REGULATOR-RELATED"/>
    <property type="match status" value="1"/>
</dbReference>
<organism evidence="4 5">
    <name type="scientific">Taibaiella lutea</name>
    <dbReference type="NCBI Taxonomy" id="2608001"/>
    <lineage>
        <taxon>Bacteria</taxon>
        <taxon>Pseudomonadati</taxon>
        <taxon>Bacteroidota</taxon>
        <taxon>Chitinophagia</taxon>
        <taxon>Chitinophagales</taxon>
        <taxon>Chitinophagaceae</taxon>
        <taxon>Taibaiella</taxon>
    </lineage>
</organism>
<keyword evidence="1" id="KW-0597">Phosphoprotein</keyword>
<feature type="domain" description="HTH LytTR-type" evidence="3">
    <location>
        <begin position="156"/>
        <end position="262"/>
    </location>
</feature>
<dbReference type="SMART" id="SM00850">
    <property type="entry name" value="LytTR"/>
    <property type="match status" value="1"/>
</dbReference>
<accession>A0A5M6CIL2</accession>
<evidence type="ECO:0000313" key="4">
    <source>
        <dbReference type="EMBL" id="KAA5534853.1"/>
    </source>
</evidence>
<feature type="modified residue" description="4-aspartylphosphate" evidence="1">
    <location>
        <position position="63"/>
    </location>
</feature>
<name>A0A5M6CIL2_9BACT</name>